<keyword evidence="9" id="KW-0804">Transcription</keyword>
<proteinExistence type="inferred from homology"/>
<dbReference type="Gene3D" id="1.10.10.10">
    <property type="entry name" value="Winged helix-like DNA-binding domain superfamily/Winged helix DNA-binding domain"/>
    <property type="match status" value="1"/>
</dbReference>
<sequence>MPNGWKLELDSEKIIKFLKERGIKVTPQRIAIAKAITHLNHPTAEEICKYLEKSHPYIGLATVYRTIKLFAKQGIVRELSFSNKGTRYDINVKPHINLVCVNCGQIKDIDSIELESLIKDFMDNGYQVIGFRFEIDIYCESCRARRRRHRNRVV</sequence>
<evidence type="ECO:0000256" key="6">
    <source>
        <dbReference type="ARBA" id="ARBA00022833"/>
    </source>
</evidence>
<evidence type="ECO:0000256" key="9">
    <source>
        <dbReference type="ARBA" id="ARBA00023163"/>
    </source>
</evidence>
<dbReference type="GO" id="GO:0000976">
    <property type="term" value="F:transcription cis-regulatory region binding"/>
    <property type="evidence" value="ECO:0007669"/>
    <property type="project" value="TreeGrafter"/>
</dbReference>
<dbReference type="GO" id="GO:1900376">
    <property type="term" value="P:regulation of secondary metabolite biosynthetic process"/>
    <property type="evidence" value="ECO:0007669"/>
    <property type="project" value="TreeGrafter"/>
</dbReference>
<dbReference type="GO" id="GO:0008270">
    <property type="term" value="F:zinc ion binding"/>
    <property type="evidence" value="ECO:0007669"/>
    <property type="project" value="TreeGrafter"/>
</dbReference>
<evidence type="ECO:0000313" key="11">
    <source>
        <dbReference type="Proteomes" id="UP000608579"/>
    </source>
</evidence>
<keyword evidence="5" id="KW-0479">Metal-binding</keyword>
<name>A0A832ZVT0_CALS0</name>
<dbReference type="AlphaFoldDB" id="A0A832ZVT0"/>
<keyword evidence="4" id="KW-0678">Repressor</keyword>
<dbReference type="GO" id="GO:0005737">
    <property type="term" value="C:cytoplasm"/>
    <property type="evidence" value="ECO:0007669"/>
    <property type="project" value="UniProtKB-SubCell"/>
</dbReference>
<keyword evidence="6" id="KW-0862">Zinc</keyword>
<dbReference type="InterPro" id="IPR036390">
    <property type="entry name" value="WH_DNA-bd_sf"/>
</dbReference>
<dbReference type="GO" id="GO:0045892">
    <property type="term" value="P:negative regulation of DNA-templated transcription"/>
    <property type="evidence" value="ECO:0007669"/>
    <property type="project" value="TreeGrafter"/>
</dbReference>
<dbReference type="PANTHER" id="PTHR33202">
    <property type="entry name" value="ZINC UPTAKE REGULATION PROTEIN"/>
    <property type="match status" value="1"/>
</dbReference>
<evidence type="ECO:0000256" key="8">
    <source>
        <dbReference type="ARBA" id="ARBA00023125"/>
    </source>
</evidence>
<dbReference type="CDD" id="cd07153">
    <property type="entry name" value="Fur_like"/>
    <property type="match status" value="1"/>
</dbReference>
<dbReference type="InterPro" id="IPR036388">
    <property type="entry name" value="WH-like_DNA-bd_sf"/>
</dbReference>
<dbReference type="Proteomes" id="UP000608579">
    <property type="component" value="Unassembled WGS sequence"/>
</dbReference>
<protein>
    <submittedName>
        <fullName evidence="10">Transcriptional repressor</fullName>
    </submittedName>
</protein>
<evidence type="ECO:0000256" key="5">
    <source>
        <dbReference type="ARBA" id="ARBA00022723"/>
    </source>
</evidence>
<reference evidence="10" key="1">
    <citation type="journal article" date="2020" name="ISME J.">
        <title>Gammaproteobacteria mediating utilization of methyl-, sulfur- and petroleum organic compounds in deep ocean hydrothermal plumes.</title>
        <authorList>
            <person name="Zhou Z."/>
            <person name="Liu Y."/>
            <person name="Pan J."/>
            <person name="Cron B.R."/>
            <person name="Toner B.M."/>
            <person name="Anantharaman K."/>
            <person name="Breier J.A."/>
            <person name="Dick G.J."/>
            <person name="Li M."/>
        </authorList>
    </citation>
    <scope>NUCLEOTIDE SEQUENCE</scope>
    <source>
        <strain evidence="10">SZUA-1515</strain>
    </source>
</reference>
<dbReference type="FunFam" id="1.10.10.10:FF:000007">
    <property type="entry name" value="Ferric uptake regulation protein"/>
    <property type="match status" value="1"/>
</dbReference>
<comment type="similarity">
    <text evidence="2">Belongs to the Fur family.</text>
</comment>
<evidence type="ECO:0000313" key="10">
    <source>
        <dbReference type="EMBL" id="HIQ29346.1"/>
    </source>
</evidence>
<evidence type="ECO:0000256" key="2">
    <source>
        <dbReference type="ARBA" id="ARBA00007957"/>
    </source>
</evidence>
<evidence type="ECO:0000256" key="4">
    <source>
        <dbReference type="ARBA" id="ARBA00022491"/>
    </source>
</evidence>
<gene>
    <name evidence="10" type="ORF">EYH45_02145</name>
</gene>
<keyword evidence="8" id="KW-0238">DNA-binding</keyword>
<evidence type="ECO:0000256" key="1">
    <source>
        <dbReference type="ARBA" id="ARBA00004496"/>
    </source>
</evidence>
<keyword evidence="7" id="KW-0805">Transcription regulation</keyword>
<dbReference type="InterPro" id="IPR043135">
    <property type="entry name" value="Fur_C"/>
</dbReference>
<evidence type="ECO:0000256" key="7">
    <source>
        <dbReference type="ARBA" id="ARBA00023015"/>
    </source>
</evidence>
<dbReference type="Gene3D" id="3.30.1490.190">
    <property type="match status" value="1"/>
</dbReference>
<evidence type="ECO:0000256" key="3">
    <source>
        <dbReference type="ARBA" id="ARBA00022490"/>
    </source>
</evidence>
<dbReference type="SUPFAM" id="SSF46785">
    <property type="entry name" value="Winged helix' DNA-binding domain"/>
    <property type="match status" value="1"/>
</dbReference>
<dbReference type="EMBL" id="DQVM01000038">
    <property type="protein sequence ID" value="HIQ29346.1"/>
    <property type="molecule type" value="Genomic_DNA"/>
</dbReference>
<keyword evidence="3" id="KW-0963">Cytoplasm</keyword>
<dbReference type="GO" id="GO:0003700">
    <property type="term" value="F:DNA-binding transcription factor activity"/>
    <property type="evidence" value="ECO:0007669"/>
    <property type="project" value="InterPro"/>
</dbReference>
<comment type="caution">
    <text evidence="10">The sequence shown here is derived from an EMBL/GenBank/DDBJ whole genome shotgun (WGS) entry which is preliminary data.</text>
</comment>
<dbReference type="Pfam" id="PF01475">
    <property type="entry name" value="FUR"/>
    <property type="match status" value="1"/>
</dbReference>
<comment type="subcellular location">
    <subcellularLocation>
        <location evidence="1">Cytoplasm</location>
    </subcellularLocation>
</comment>
<organism evidence="10 11">
    <name type="scientific">Caldiarchaeum subterraneum</name>
    <dbReference type="NCBI Taxonomy" id="311458"/>
    <lineage>
        <taxon>Archaea</taxon>
        <taxon>Nitrososphaerota</taxon>
        <taxon>Candidatus Caldarchaeales</taxon>
        <taxon>Candidatus Caldarchaeaceae</taxon>
        <taxon>Candidatus Caldarchaeum</taxon>
    </lineage>
</organism>
<dbReference type="InterPro" id="IPR002481">
    <property type="entry name" value="FUR"/>
</dbReference>
<accession>A0A832ZVT0</accession>
<dbReference type="PANTHER" id="PTHR33202:SF7">
    <property type="entry name" value="FERRIC UPTAKE REGULATION PROTEIN"/>
    <property type="match status" value="1"/>
</dbReference>